<dbReference type="SUPFAM" id="SSF102705">
    <property type="entry name" value="NIF3 (NGG1p interacting factor 3)-like"/>
    <property type="match status" value="1"/>
</dbReference>
<name>A0ABD7IV78_LACPE</name>
<evidence type="ECO:0000256" key="3">
    <source>
        <dbReference type="ARBA" id="ARBA00022112"/>
    </source>
</evidence>
<dbReference type="AlphaFoldDB" id="A0ABD7IV78"/>
<reference evidence="5 6" key="1">
    <citation type="submission" date="2018-10" db="EMBL/GenBank/DDBJ databases">
        <title>Genome sequences of five Lactobacillus pentosus strains isolated from brines of traditionally fermented spanish-style green table olives and differences between them.</title>
        <authorList>
            <person name="Jimenez Diaz R."/>
        </authorList>
    </citation>
    <scope>NUCLEOTIDE SEQUENCE [LARGE SCALE GENOMIC DNA]</scope>
    <source>
        <strain evidence="5 6">IG10</strain>
    </source>
</reference>
<dbReference type="InterPro" id="IPR002678">
    <property type="entry name" value="DUF34/NIF3"/>
</dbReference>
<comment type="similarity">
    <text evidence="1">Belongs to the GTP cyclohydrolase I type 2/NIF3 family.</text>
</comment>
<dbReference type="Gene3D" id="3.40.1390.30">
    <property type="entry name" value="NIF3 (NGG1p interacting factor 3)-like"/>
    <property type="match status" value="1"/>
</dbReference>
<feature type="binding site" evidence="4">
    <location>
        <position position="240"/>
    </location>
    <ligand>
        <name>a divalent metal cation</name>
        <dbReference type="ChEBI" id="CHEBI:60240"/>
        <label>1</label>
    </ligand>
</feature>
<dbReference type="Proteomes" id="UP000276249">
    <property type="component" value="Unassembled WGS sequence"/>
</dbReference>
<feature type="binding site" evidence="4">
    <location>
        <position position="66"/>
    </location>
    <ligand>
        <name>a divalent metal cation</name>
        <dbReference type="ChEBI" id="CHEBI:60240"/>
        <label>1</label>
    </ligand>
</feature>
<feature type="binding site" evidence="4">
    <location>
        <position position="244"/>
    </location>
    <ligand>
        <name>a divalent metal cation</name>
        <dbReference type="ChEBI" id="CHEBI:60240"/>
        <label>1</label>
    </ligand>
</feature>
<sequence length="279" mass="31262">MKISTVISKMKAYYKGSKDIKPDTTRDQLLFGSTQKECTGIVTTQWPSVDVIRKAIELGDNLIITHEALFWNHGDHTDWLESTKNITYLAKKQLLEAGGITVWRCHDYVHSGIPLPDGTYSDGIFYGLAKELAWDQYIVPSKNSELALRLPTSSVAALANYIIDKLDLEGARVLGNLNSHAKQVNVTFHILGDAKKEITDADQEGINIYLTPELIDFTLSEYIRDSSQLGQDKAVIAIGHFNLEEPGMKYMATYIPKALGESIPCRFIKSGDMYHYITK</sequence>
<evidence type="ECO:0000313" key="5">
    <source>
        <dbReference type="EMBL" id="RMW52835.1"/>
    </source>
</evidence>
<dbReference type="Pfam" id="PF01784">
    <property type="entry name" value="DUF34_NIF3"/>
    <property type="match status" value="1"/>
</dbReference>
<accession>A0ABD7IV78</accession>
<dbReference type="InterPro" id="IPR036069">
    <property type="entry name" value="DUF34/NIF3_sf"/>
</dbReference>
<comment type="caution">
    <text evidence="5">The sequence shown here is derived from an EMBL/GenBank/DDBJ whole genome shotgun (WGS) entry which is preliminary data.</text>
</comment>
<dbReference type="RefSeq" id="WP_122217452.1">
    <property type="nucleotide sequence ID" value="NZ_JAHLCJ010000002.1"/>
</dbReference>
<keyword evidence="4" id="KW-0479">Metal-binding</keyword>
<comment type="subunit">
    <text evidence="2">Homohexamer.</text>
</comment>
<organism evidence="5 6">
    <name type="scientific">Lactiplantibacillus pentosus</name>
    <name type="common">Lactobacillus pentosus</name>
    <dbReference type="NCBI Taxonomy" id="1589"/>
    <lineage>
        <taxon>Bacteria</taxon>
        <taxon>Bacillati</taxon>
        <taxon>Bacillota</taxon>
        <taxon>Bacilli</taxon>
        <taxon>Lactobacillales</taxon>
        <taxon>Lactobacillaceae</taxon>
        <taxon>Lactiplantibacillus</taxon>
    </lineage>
</organism>
<evidence type="ECO:0000256" key="2">
    <source>
        <dbReference type="ARBA" id="ARBA00011643"/>
    </source>
</evidence>
<feature type="binding site" evidence="4">
    <location>
        <position position="117"/>
    </location>
    <ligand>
        <name>a divalent metal cation</name>
        <dbReference type="ChEBI" id="CHEBI:60240"/>
        <label>1</label>
    </ligand>
</feature>
<dbReference type="EMBL" id="RDCJ01000006">
    <property type="protein sequence ID" value="RMW52835.1"/>
    <property type="molecule type" value="Genomic_DNA"/>
</dbReference>
<protein>
    <recommendedName>
        <fullName evidence="3">GTP cyclohydrolase 1 type 2 homolog</fullName>
    </recommendedName>
</protein>
<evidence type="ECO:0000256" key="4">
    <source>
        <dbReference type="PIRSR" id="PIRSR602678-1"/>
    </source>
</evidence>
<proteinExistence type="inferred from homology"/>
<evidence type="ECO:0000313" key="6">
    <source>
        <dbReference type="Proteomes" id="UP000276249"/>
    </source>
</evidence>
<evidence type="ECO:0000256" key="1">
    <source>
        <dbReference type="ARBA" id="ARBA00006964"/>
    </source>
</evidence>
<gene>
    <name evidence="5" type="ORF">D6U18_00515</name>
</gene>